<dbReference type="Gene3D" id="1.20.58.120">
    <property type="entry name" value="BAG domain"/>
    <property type="match status" value="1"/>
</dbReference>
<dbReference type="EMBL" id="CAADRA010005890">
    <property type="protein sequence ID" value="VFT93169.1"/>
    <property type="molecule type" value="Genomic_DNA"/>
</dbReference>
<evidence type="ECO:0000259" key="2">
    <source>
        <dbReference type="PROSITE" id="PS51035"/>
    </source>
</evidence>
<organism evidence="4 5">
    <name type="scientific">Aphanomyces stellatus</name>
    <dbReference type="NCBI Taxonomy" id="120398"/>
    <lineage>
        <taxon>Eukaryota</taxon>
        <taxon>Sar</taxon>
        <taxon>Stramenopiles</taxon>
        <taxon>Oomycota</taxon>
        <taxon>Saprolegniomycetes</taxon>
        <taxon>Saprolegniales</taxon>
        <taxon>Verrucalvaceae</taxon>
        <taxon>Aphanomyces</taxon>
    </lineage>
</organism>
<feature type="domain" description="BAG" evidence="2">
    <location>
        <begin position="79"/>
        <end position="121"/>
    </location>
</feature>
<feature type="compositionally biased region" description="Basic and acidic residues" evidence="1">
    <location>
        <begin position="223"/>
        <end position="247"/>
    </location>
</feature>
<sequence length="386" mass="42439">MTTSALDQLRAINTSVDEIHDILALRMPNQRRLAAANVAAKTWLAKSVWKEDDSRRSAGVQQARLGVKQFCRRVLEQAEALTKLLFDLDLILSGGDATIRQERKTVVGKIQELLLTADAMAIESDSLTRWSEVALAEAVESKTMMRSDSSSSSANEMRDDEGTETSSTIDDDFEFVDLDDDMLESTSTKDTAETPAVAYEEGVLLHYAQATLAQAPHADETLEDKATEKDSHDEDGVPTDAFEHVSMDDDDTTTVDGMATTRHDDEALNEIVEAPAEDGVLHGGNDAAKDALPHAAVVETTAEDKKAPAAPHTIHVHVNGRTYTTHVQGTTTHIYIDGNESILPTTDRALRRPTTYSGYDVVRPTPAPHMLRLQPRRVFSPSRYLW</sequence>
<feature type="region of interest" description="Disordered" evidence="1">
    <location>
        <begin position="141"/>
        <end position="175"/>
    </location>
</feature>
<keyword evidence="5" id="KW-1185">Reference proteome</keyword>
<feature type="region of interest" description="Disordered" evidence="1">
    <location>
        <begin position="223"/>
        <end position="251"/>
    </location>
</feature>
<dbReference type="InterPro" id="IPR003103">
    <property type="entry name" value="BAG_domain"/>
</dbReference>
<accession>A0A485L5C2</accession>
<dbReference type="Proteomes" id="UP000332933">
    <property type="component" value="Unassembled WGS sequence"/>
</dbReference>
<evidence type="ECO:0000313" key="3">
    <source>
        <dbReference type="EMBL" id="KAF0692581.1"/>
    </source>
</evidence>
<dbReference type="PROSITE" id="PS51035">
    <property type="entry name" value="BAG"/>
    <property type="match status" value="1"/>
</dbReference>
<reference evidence="3" key="2">
    <citation type="submission" date="2019-06" db="EMBL/GenBank/DDBJ databases">
        <title>Genomics analysis of Aphanomyces spp. identifies a new class of oomycete effector associated with host adaptation.</title>
        <authorList>
            <person name="Gaulin E."/>
        </authorList>
    </citation>
    <scope>NUCLEOTIDE SEQUENCE</scope>
    <source>
        <strain evidence="3">CBS 578.67</strain>
    </source>
</reference>
<dbReference type="Pfam" id="PF02179">
    <property type="entry name" value="BAG"/>
    <property type="match status" value="1"/>
</dbReference>
<evidence type="ECO:0000256" key="1">
    <source>
        <dbReference type="SAM" id="MobiDB-lite"/>
    </source>
</evidence>
<protein>
    <submittedName>
        <fullName evidence="4">Aste57867_16393 protein</fullName>
    </submittedName>
</protein>
<evidence type="ECO:0000313" key="5">
    <source>
        <dbReference type="Proteomes" id="UP000332933"/>
    </source>
</evidence>
<dbReference type="EMBL" id="VJMH01005869">
    <property type="protein sequence ID" value="KAF0692581.1"/>
    <property type="molecule type" value="Genomic_DNA"/>
</dbReference>
<dbReference type="GO" id="GO:0051087">
    <property type="term" value="F:protein-folding chaperone binding"/>
    <property type="evidence" value="ECO:0007669"/>
    <property type="project" value="InterPro"/>
</dbReference>
<reference evidence="4 5" key="1">
    <citation type="submission" date="2019-03" db="EMBL/GenBank/DDBJ databases">
        <authorList>
            <person name="Gaulin E."/>
            <person name="Dumas B."/>
        </authorList>
    </citation>
    <scope>NUCLEOTIDE SEQUENCE [LARGE SCALE GENOMIC DNA]</scope>
    <source>
        <strain evidence="4">CBS 568.67</strain>
    </source>
</reference>
<evidence type="ECO:0000313" key="4">
    <source>
        <dbReference type="EMBL" id="VFT93169.1"/>
    </source>
</evidence>
<name>A0A485L5C2_9STRA</name>
<dbReference type="AlphaFoldDB" id="A0A485L5C2"/>
<proteinExistence type="predicted"/>
<dbReference type="InterPro" id="IPR036533">
    <property type="entry name" value="BAG_dom_sf"/>
</dbReference>
<dbReference type="SUPFAM" id="SSF63491">
    <property type="entry name" value="BAG domain"/>
    <property type="match status" value="1"/>
</dbReference>
<gene>
    <name evidence="4" type="primary">Aste57867_16393</name>
    <name evidence="3" type="ORF">As57867_016336</name>
    <name evidence="4" type="ORF">ASTE57867_16393</name>
</gene>
<feature type="compositionally biased region" description="Acidic residues" evidence="1">
    <location>
        <begin position="158"/>
        <end position="175"/>
    </location>
</feature>